<protein>
    <recommendedName>
        <fullName evidence="3">Lipoprotein</fullName>
    </recommendedName>
</protein>
<reference evidence="1 2" key="1">
    <citation type="submission" date="2022-03" db="EMBL/GenBank/DDBJ databases">
        <title>Genome sequencing of Neisseria macacae.</title>
        <authorList>
            <person name="Baek M.-G."/>
        </authorList>
    </citation>
    <scope>NUCLEOTIDE SEQUENCE [LARGE SCALE GENOMIC DNA]</scope>
    <source>
        <strain evidence="1 2">ATCC 33926</strain>
    </source>
</reference>
<gene>
    <name evidence="1" type="ORF">MON40_02600</name>
</gene>
<organism evidence="1 2">
    <name type="scientific">Neisseria macacae ATCC 33926</name>
    <dbReference type="NCBI Taxonomy" id="997348"/>
    <lineage>
        <taxon>Bacteria</taxon>
        <taxon>Pseudomonadati</taxon>
        <taxon>Pseudomonadota</taxon>
        <taxon>Betaproteobacteria</taxon>
        <taxon>Neisseriales</taxon>
        <taxon>Neisseriaceae</taxon>
        <taxon>Neisseria</taxon>
    </lineage>
</organism>
<dbReference type="RefSeq" id="WP_242925986.1">
    <property type="nucleotide sequence ID" value="NZ_CP094241.1"/>
</dbReference>
<keyword evidence="2" id="KW-1185">Reference proteome</keyword>
<evidence type="ECO:0000313" key="2">
    <source>
        <dbReference type="Proteomes" id="UP000829455"/>
    </source>
</evidence>
<proteinExistence type="predicted"/>
<dbReference type="Proteomes" id="UP000829455">
    <property type="component" value="Chromosome"/>
</dbReference>
<accession>A0ABY3Y928</accession>
<dbReference type="EMBL" id="CP094241">
    <property type="protein sequence ID" value="UNV85433.1"/>
    <property type="molecule type" value="Genomic_DNA"/>
</dbReference>
<name>A0ABY3Y928_9NEIS</name>
<dbReference type="PROSITE" id="PS51257">
    <property type="entry name" value="PROKAR_LIPOPROTEIN"/>
    <property type="match status" value="1"/>
</dbReference>
<evidence type="ECO:0008006" key="3">
    <source>
        <dbReference type="Google" id="ProtNLM"/>
    </source>
</evidence>
<sequence length="256" mass="29423">MELNKKIITLFMCFFVVSCGNQPHSPYKKNIANDIRNPKLQSNLHFECHSSEYKFNTLPPIPSVPENAIGVMLADEQINNAPFNRSRRLTIPMNTGLIISKLQNLGFQEVSQESFDGKNLYSTTVIDGSIYSIYLIFKDFVKPDCNYEIRLKYSNGKVNGVEVPLGYNGWIFKDITIPKLIISTINHKNKPDNLFQDLLDKHIQNIETFKQKQPLNKELISTRAVYDGITYEINSFGGGRVTMLQIYRYKDGKKFH</sequence>
<evidence type="ECO:0000313" key="1">
    <source>
        <dbReference type="EMBL" id="UNV85433.1"/>
    </source>
</evidence>